<organism evidence="10 11">
    <name type="scientific">Purpureocillium lavendulum</name>
    <dbReference type="NCBI Taxonomy" id="1247861"/>
    <lineage>
        <taxon>Eukaryota</taxon>
        <taxon>Fungi</taxon>
        <taxon>Dikarya</taxon>
        <taxon>Ascomycota</taxon>
        <taxon>Pezizomycotina</taxon>
        <taxon>Sordariomycetes</taxon>
        <taxon>Hypocreomycetidae</taxon>
        <taxon>Hypocreales</taxon>
        <taxon>Ophiocordycipitaceae</taxon>
        <taxon>Purpureocillium</taxon>
    </lineage>
</organism>
<evidence type="ECO:0000256" key="5">
    <source>
        <dbReference type="ARBA" id="ARBA00022801"/>
    </source>
</evidence>
<comment type="catalytic activity">
    <reaction evidence="7 8">
        <text>L-histidinol phosphate + H2O = L-histidinol + phosphate</text>
        <dbReference type="Rhea" id="RHEA:14465"/>
        <dbReference type="ChEBI" id="CHEBI:15377"/>
        <dbReference type="ChEBI" id="CHEBI:43474"/>
        <dbReference type="ChEBI" id="CHEBI:57699"/>
        <dbReference type="ChEBI" id="CHEBI:57980"/>
        <dbReference type="EC" id="3.1.3.15"/>
    </reaction>
</comment>
<dbReference type="Pfam" id="PF02811">
    <property type="entry name" value="PHP"/>
    <property type="match status" value="1"/>
</dbReference>
<comment type="pathway">
    <text evidence="1 8">Amino-acid biosynthesis; L-histidine biosynthesis; L-histidine from 5-phospho-alpha-D-ribose 1-diphosphate: step 8/9.</text>
</comment>
<keyword evidence="6 8" id="KW-0368">Histidine biosynthesis</keyword>
<reference evidence="10" key="1">
    <citation type="submission" date="2023-01" db="EMBL/GenBank/DDBJ databases">
        <title>The growth and conidiation of Purpureocillium lavendulum are regulated by nitrogen source and histone H3K14 acetylation.</title>
        <authorList>
            <person name="Tang P."/>
            <person name="Han J."/>
            <person name="Zhang C."/>
            <person name="Tang P."/>
            <person name="Qi F."/>
            <person name="Zhang K."/>
            <person name="Liang L."/>
        </authorList>
    </citation>
    <scope>NUCLEOTIDE SEQUENCE</scope>
    <source>
        <strain evidence="10">YMF1.00683</strain>
    </source>
</reference>
<evidence type="ECO:0000256" key="6">
    <source>
        <dbReference type="ARBA" id="ARBA00023102"/>
    </source>
</evidence>
<feature type="domain" description="PHP" evidence="9">
    <location>
        <begin position="27"/>
        <end position="271"/>
    </location>
</feature>
<comment type="caution">
    <text evidence="10">The sequence shown here is derived from an EMBL/GenBank/DDBJ whole genome shotgun (WGS) entry which is preliminary data.</text>
</comment>
<evidence type="ECO:0000256" key="7">
    <source>
        <dbReference type="ARBA" id="ARBA00049158"/>
    </source>
</evidence>
<evidence type="ECO:0000256" key="3">
    <source>
        <dbReference type="ARBA" id="ARBA00013085"/>
    </source>
</evidence>
<dbReference type="InterPro" id="IPR004013">
    <property type="entry name" value="PHP_dom"/>
</dbReference>
<dbReference type="SUPFAM" id="SSF89550">
    <property type="entry name" value="PHP domain-like"/>
    <property type="match status" value="1"/>
</dbReference>
<sequence length="363" mass="39714">MAQSSSLGCSIESPRTARIEPTMAFTMHSHSGEFCPGHAVDGLEAIVRHAIAIGFKTMGLSEHMPRYEERDLYPEERDDPQASLAVLPPRHEAYLVEARRLQAKYADQIHILVGFEAEFIRPSFAPLVRALAEPACVDYFIGSLHHVHGHPIDYDAKAYAAALDASSGSSSSSSSITTSASASASSSGAAAAAAAAVAPRGEQRLWEDYYDQQRDMLLALRPRVVGHFDLVRLLAADPAQDPRAWPGVWERVVRNLRIVAEQGGWLECNTAALRKGLAEPYPCRAIAEEWLKMGGKFTMSDDSHGIAHLATNYARGAAYLESLGVEHVWTFRRRPHPGLGDGDARATLEDTPVPLSEFTRLFK</sequence>
<dbReference type="GO" id="GO:0004401">
    <property type="term" value="F:histidinol-phosphatase activity"/>
    <property type="evidence" value="ECO:0007669"/>
    <property type="project" value="UniProtKB-UniRule"/>
</dbReference>
<evidence type="ECO:0000256" key="1">
    <source>
        <dbReference type="ARBA" id="ARBA00004970"/>
    </source>
</evidence>
<evidence type="ECO:0000259" key="9">
    <source>
        <dbReference type="Pfam" id="PF02811"/>
    </source>
</evidence>
<accession>A0AB34G0F7</accession>
<evidence type="ECO:0000313" key="11">
    <source>
        <dbReference type="Proteomes" id="UP001163105"/>
    </source>
</evidence>
<gene>
    <name evidence="10" type="ORF">O9K51_03278</name>
</gene>
<dbReference type="InterPro" id="IPR010140">
    <property type="entry name" value="Histidinol_P_phosphatase_HisJ"/>
</dbReference>
<dbReference type="InterPro" id="IPR016195">
    <property type="entry name" value="Pol/histidinol_Pase-like"/>
</dbReference>
<protein>
    <recommendedName>
        <fullName evidence="3 8">Histidinol-phosphatase</fullName>
        <shortName evidence="8">HolPase</shortName>
        <ecNumber evidence="3 8">3.1.3.15</ecNumber>
    </recommendedName>
</protein>
<dbReference type="GO" id="GO:0000105">
    <property type="term" value="P:L-histidine biosynthetic process"/>
    <property type="evidence" value="ECO:0007669"/>
    <property type="project" value="UniProtKB-UniRule"/>
</dbReference>
<evidence type="ECO:0000256" key="8">
    <source>
        <dbReference type="RuleBase" id="RU366003"/>
    </source>
</evidence>
<dbReference type="PANTHER" id="PTHR21039:SF0">
    <property type="entry name" value="HISTIDINOL-PHOSPHATASE"/>
    <property type="match status" value="1"/>
</dbReference>
<keyword evidence="11" id="KW-1185">Reference proteome</keyword>
<dbReference type="PANTHER" id="PTHR21039">
    <property type="entry name" value="HISTIDINOL PHOSPHATASE-RELATED"/>
    <property type="match status" value="1"/>
</dbReference>
<evidence type="ECO:0000256" key="4">
    <source>
        <dbReference type="ARBA" id="ARBA00022605"/>
    </source>
</evidence>
<evidence type="ECO:0000313" key="10">
    <source>
        <dbReference type="EMBL" id="KAJ6444877.1"/>
    </source>
</evidence>
<dbReference type="EMBL" id="JAQHRD010000002">
    <property type="protein sequence ID" value="KAJ6444877.1"/>
    <property type="molecule type" value="Genomic_DNA"/>
</dbReference>
<dbReference type="NCBIfam" id="TIGR01856">
    <property type="entry name" value="hisJ_fam"/>
    <property type="match status" value="1"/>
</dbReference>
<name>A0AB34G0F7_9HYPO</name>
<evidence type="ECO:0000256" key="2">
    <source>
        <dbReference type="ARBA" id="ARBA00009152"/>
    </source>
</evidence>
<dbReference type="CDD" id="cd12110">
    <property type="entry name" value="PHP_HisPPase_Hisj_like"/>
    <property type="match status" value="1"/>
</dbReference>
<comment type="similarity">
    <text evidence="2 8">Belongs to the PHP hydrolase family. HisK subfamily.</text>
</comment>
<proteinExistence type="inferred from homology"/>
<dbReference type="GO" id="GO:0005737">
    <property type="term" value="C:cytoplasm"/>
    <property type="evidence" value="ECO:0007669"/>
    <property type="project" value="TreeGrafter"/>
</dbReference>
<dbReference type="Gene3D" id="3.20.20.140">
    <property type="entry name" value="Metal-dependent hydrolases"/>
    <property type="match status" value="1"/>
</dbReference>
<keyword evidence="4 8" id="KW-0028">Amino-acid biosynthesis</keyword>
<keyword evidence="5 8" id="KW-0378">Hydrolase</keyword>
<dbReference type="AlphaFoldDB" id="A0AB34G0F7"/>
<dbReference type="Proteomes" id="UP001163105">
    <property type="component" value="Unassembled WGS sequence"/>
</dbReference>
<dbReference type="EC" id="3.1.3.15" evidence="3 8"/>